<dbReference type="Proteomes" id="UP000192917">
    <property type="component" value="Unassembled WGS sequence"/>
</dbReference>
<dbReference type="InterPro" id="IPR015919">
    <property type="entry name" value="Cadherin-like_sf"/>
</dbReference>
<feature type="non-terminal residue" evidence="3">
    <location>
        <position position="1"/>
    </location>
</feature>
<feature type="region of interest" description="Disordered" evidence="1">
    <location>
        <begin position="547"/>
        <end position="592"/>
    </location>
</feature>
<gene>
    <name evidence="3" type="ORF">SAMN05428998_14149</name>
</gene>
<dbReference type="RefSeq" id="WP_143596397.1">
    <property type="nucleotide sequence ID" value="NZ_FWZX01000041.1"/>
</dbReference>
<keyword evidence="4" id="KW-1185">Reference proteome</keyword>
<dbReference type="EMBL" id="FWZX01000041">
    <property type="protein sequence ID" value="SMF80560.1"/>
    <property type="molecule type" value="Genomic_DNA"/>
</dbReference>
<evidence type="ECO:0000256" key="1">
    <source>
        <dbReference type="SAM" id="MobiDB-lite"/>
    </source>
</evidence>
<evidence type="ECO:0000313" key="3">
    <source>
        <dbReference type="EMBL" id="SMF80560.1"/>
    </source>
</evidence>
<organism evidence="3 4">
    <name type="scientific">Tistlia consotensis USBA 355</name>
    <dbReference type="NCBI Taxonomy" id="560819"/>
    <lineage>
        <taxon>Bacteria</taxon>
        <taxon>Pseudomonadati</taxon>
        <taxon>Pseudomonadota</taxon>
        <taxon>Alphaproteobacteria</taxon>
        <taxon>Rhodospirillales</taxon>
        <taxon>Rhodovibrionaceae</taxon>
        <taxon>Tistlia</taxon>
    </lineage>
</organism>
<name>A0A1Y6CNS7_9PROT</name>
<feature type="domain" description="Dystroglycan-type cadherin-like" evidence="2">
    <location>
        <begin position="648"/>
        <end position="748"/>
    </location>
</feature>
<reference evidence="3 4" key="1">
    <citation type="submission" date="2017-04" db="EMBL/GenBank/DDBJ databases">
        <authorList>
            <person name="Afonso C.L."/>
            <person name="Miller P.J."/>
            <person name="Scott M.A."/>
            <person name="Spackman E."/>
            <person name="Goraichik I."/>
            <person name="Dimitrov K.M."/>
            <person name="Suarez D.L."/>
            <person name="Swayne D.E."/>
        </authorList>
    </citation>
    <scope>NUCLEOTIDE SEQUENCE [LARGE SCALE GENOMIC DNA]</scope>
    <source>
        <strain evidence="3 4">USBA 355</strain>
    </source>
</reference>
<proteinExistence type="predicted"/>
<dbReference type="InterPro" id="IPR013783">
    <property type="entry name" value="Ig-like_fold"/>
</dbReference>
<feature type="compositionally biased region" description="Pro residues" evidence="1">
    <location>
        <begin position="562"/>
        <end position="575"/>
    </location>
</feature>
<dbReference type="SMART" id="SM00736">
    <property type="entry name" value="CADG"/>
    <property type="match status" value="1"/>
</dbReference>
<dbReference type="InterPro" id="IPR006644">
    <property type="entry name" value="Cadg"/>
</dbReference>
<dbReference type="Gene3D" id="2.60.40.10">
    <property type="entry name" value="Immunoglobulins"/>
    <property type="match status" value="2"/>
</dbReference>
<feature type="compositionally biased region" description="Low complexity" evidence="1">
    <location>
        <begin position="547"/>
        <end position="561"/>
    </location>
</feature>
<evidence type="ECO:0000259" key="2">
    <source>
        <dbReference type="SMART" id="SM00736"/>
    </source>
</evidence>
<dbReference type="Pfam" id="PF05345">
    <property type="entry name" value="He_PIG"/>
    <property type="match status" value="1"/>
</dbReference>
<accession>A0A1Y6CNS7</accession>
<dbReference type="SUPFAM" id="SSF49313">
    <property type="entry name" value="Cadherin-like"/>
    <property type="match status" value="1"/>
</dbReference>
<dbReference type="GO" id="GO:0005509">
    <property type="term" value="F:calcium ion binding"/>
    <property type="evidence" value="ECO:0007669"/>
    <property type="project" value="InterPro"/>
</dbReference>
<dbReference type="GO" id="GO:0016020">
    <property type="term" value="C:membrane"/>
    <property type="evidence" value="ECO:0007669"/>
    <property type="project" value="InterPro"/>
</dbReference>
<feature type="compositionally biased region" description="Polar residues" evidence="1">
    <location>
        <begin position="287"/>
        <end position="296"/>
    </location>
</feature>
<protein>
    <submittedName>
        <fullName evidence="3">Putative Ig domain-containing protein</fullName>
    </submittedName>
</protein>
<feature type="region of interest" description="Disordered" evidence="1">
    <location>
        <begin position="287"/>
        <end position="306"/>
    </location>
</feature>
<dbReference type="AlphaFoldDB" id="A0A1Y6CNS7"/>
<feature type="region of interest" description="Disordered" evidence="1">
    <location>
        <begin position="743"/>
        <end position="794"/>
    </location>
</feature>
<evidence type="ECO:0000313" key="4">
    <source>
        <dbReference type="Proteomes" id="UP000192917"/>
    </source>
</evidence>
<sequence length="878" mass="86016">GGTTAFSANTKALTGSVTAVNDAPVASGSATLAAISEGDTNPAGDTVGSLVSANFDDSTDTVTGGSSAHSLAGLAIVGYAPNGSEGAWQYSTDGGTTWTAVGTRTAGTALLLDASARLRFLPDPAYHGTPAGLSVKVIDSSSGAVTSGTVSDLSGGGATGGTTAVSGASFVLGTSVGAVNDAPVNSVPAAQTVAEDGSLVFSTANLNALSMADIDLAEAGGPTNQATTTLSVLHGTLTVTASGSGVATVTGNGGGTVTLRGTQAEINAALQGLTYRPSDDYFGSDSLTISTNDEGNSGTGGAKADSDSVAITVTPLADQPTLSVSPASGNEDTAIPLSVTAGFLDTGSGSQQVVIDGIPAGSVLGTSTGSISVPGGGSVTLTPAQLSGLTITPPADSDTDFSLTVTARSTVGGVTLERQATLEVQVAAVADVPVSLTTPSPITVAQGGSASATIAASLTDVDGSESLSYRLSNIPSGMSFTNGAGQSFTPSGGTLLLTRAQAQGLTVQAGTASAGSYTIGMTAISSEARGGSTAQASSSFEVTVTASTTTTGGTGTSSGPTVTPPRPAPPAPPAPTTRGFPTGSPSIPAPANLTVSEAAGGESQGNELGGSGLFSNGNSLLGGGGFFGNGSSLLGGAEGGQGNNLVLTLAGSVNDQVLLTTVTRQFEVPAGTFRSSDPQARLSYEAKQSSGDALPNWLTFDAKTLTFKGTPPNGTEGTLEIALTARDERGDSATATFRVVVTKGNNQNGEPPPPQNPVAGTGNGTQQGVLPGEVPPQGERPQQQGALPSGSLRFGDQSDLAAAELGLLPIRWLPADHEADALLAQAHLPVEPPAGRAGFTMPLHDAGRGGLYAEARALLESLKRAAEAELGDAAPGEA</sequence>